<keyword evidence="7 9" id="KW-0378">Hydrolase</keyword>
<dbReference type="PANTHER" id="PTHR46986:SF1">
    <property type="entry name" value="ENDORIBONUCLEASE YBEY, CHLOROPLASTIC"/>
    <property type="match status" value="1"/>
</dbReference>
<dbReference type="GO" id="GO:0006364">
    <property type="term" value="P:rRNA processing"/>
    <property type="evidence" value="ECO:0007669"/>
    <property type="project" value="UniProtKB-UniRule"/>
</dbReference>
<evidence type="ECO:0000313" key="10">
    <source>
        <dbReference type="EMBL" id="OGC34867.1"/>
    </source>
</evidence>
<dbReference type="PROSITE" id="PS01306">
    <property type="entry name" value="UPF0054"/>
    <property type="match status" value="1"/>
</dbReference>
<dbReference type="Proteomes" id="UP000177309">
    <property type="component" value="Unassembled WGS sequence"/>
</dbReference>
<dbReference type="HAMAP" id="MF_00009">
    <property type="entry name" value="Endoribonucl_YbeY"/>
    <property type="match status" value="1"/>
</dbReference>
<keyword evidence="3 9" id="KW-0698">rRNA processing</keyword>
<evidence type="ECO:0000256" key="3">
    <source>
        <dbReference type="ARBA" id="ARBA00022552"/>
    </source>
</evidence>
<evidence type="ECO:0000256" key="1">
    <source>
        <dbReference type="ARBA" id="ARBA00010875"/>
    </source>
</evidence>
<dbReference type="SUPFAM" id="SSF55486">
    <property type="entry name" value="Metalloproteases ('zincins'), catalytic domain"/>
    <property type="match status" value="1"/>
</dbReference>
<evidence type="ECO:0000256" key="8">
    <source>
        <dbReference type="ARBA" id="ARBA00022833"/>
    </source>
</evidence>
<comment type="cofactor">
    <cofactor evidence="9">
        <name>Zn(2+)</name>
        <dbReference type="ChEBI" id="CHEBI:29105"/>
    </cofactor>
    <text evidence="9">Binds 1 zinc ion.</text>
</comment>
<organism evidence="10 11">
    <name type="scientific">candidate division WOR-1 bacterium RIFOXYC2_FULL_41_25</name>
    <dbReference type="NCBI Taxonomy" id="1802586"/>
    <lineage>
        <taxon>Bacteria</taxon>
        <taxon>Bacillati</taxon>
        <taxon>Saganbacteria</taxon>
    </lineage>
</organism>
<proteinExistence type="inferred from homology"/>
<dbReference type="Pfam" id="PF02130">
    <property type="entry name" value="YbeY"/>
    <property type="match status" value="1"/>
</dbReference>
<dbReference type="Gene3D" id="3.40.390.30">
    <property type="entry name" value="Metalloproteases ('zincins'), catalytic domain"/>
    <property type="match status" value="1"/>
</dbReference>
<protein>
    <recommendedName>
        <fullName evidence="9">Endoribonuclease YbeY</fullName>
        <ecNumber evidence="9">3.1.-.-</ecNumber>
    </recommendedName>
</protein>
<gene>
    <name evidence="9" type="primary">ybeY</name>
    <name evidence="10" type="ORF">A2462_05640</name>
</gene>
<dbReference type="InterPro" id="IPR002036">
    <property type="entry name" value="YbeY"/>
</dbReference>
<dbReference type="AlphaFoldDB" id="A0A1F4TQF4"/>
<keyword evidence="6 9" id="KW-0255">Endonuclease</keyword>
<reference evidence="10 11" key="1">
    <citation type="journal article" date="2016" name="Nat. Commun.">
        <title>Thousands of microbial genomes shed light on interconnected biogeochemical processes in an aquifer system.</title>
        <authorList>
            <person name="Anantharaman K."/>
            <person name="Brown C.T."/>
            <person name="Hug L.A."/>
            <person name="Sharon I."/>
            <person name="Castelle C.J."/>
            <person name="Probst A.J."/>
            <person name="Thomas B.C."/>
            <person name="Singh A."/>
            <person name="Wilkins M.J."/>
            <person name="Karaoz U."/>
            <person name="Brodie E.L."/>
            <person name="Williams K.H."/>
            <person name="Hubbard S.S."/>
            <person name="Banfield J.F."/>
        </authorList>
    </citation>
    <scope>NUCLEOTIDE SEQUENCE [LARGE SCALE GENOMIC DNA]</scope>
</reference>
<evidence type="ECO:0000256" key="2">
    <source>
        <dbReference type="ARBA" id="ARBA00022517"/>
    </source>
</evidence>
<dbReference type="GO" id="GO:0005737">
    <property type="term" value="C:cytoplasm"/>
    <property type="evidence" value="ECO:0007669"/>
    <property type="project" value="UniProtKB-SubCell"/>
</dbReference>
<dbReference type="EMBL" id="MEUI01000012">
    <property type="protein sequence ID" value="OGC34867.1"/>
    <property type="molecule type" value="Genomic_DNA"/>
</dbReference>
<evidence type="ECO:0000256" key="5">
    <source>
        <dbReference type="ARBA" id="ARBA00022723"/>
    </source>
</evidence>
<dbReference type="GO" id="GO:0004222">
    <property type="term" value="F:metalloendopeptidase activity"/>
    <property type="evidence" value="ECO:0007669"/>
    <property type="project" value="InterPro"/>
</dbReference>
<keyword evidence="8 9" id="KW-0862">Zinc</keyword>
<evidence type="ECO:0000313" key="11">
    <source>
        <dbReference type="Proteomes" id="UP000177309"/>
    </source>
</evidence>
<comment type="similarity">
    <text evidence="1 9">Belongs to the endoribonuclease YbeY family.</text>
</comment>
<keyword evidence="2 9" id="KW-0690">Ribosome biogenesis</keyword>
<dbReference type="NCBIfam" id="TIGR00043">
    <property type="entry name" value="rRNA maturation RNase YbeY"/>
    <property type="match status" value="1"/>
</dbReference>
<comment type="subcellular location">
    <subcellularLocation>
        <location evidence="9">Cytoplasm</location>
    </subcellularLocation>
</comment>
<dbReference type="PANTHER" id="PTHR46986">
    <property type="entry name" value="ENDORIBONUCLEASE YBEY, CHLOROPLASTIC"/>
    <property type="match status" value="1"/>
</dbReference>
<accession>A0A1F4TQF4</accession>
<feature type="binding site" evidence="9">
    <location>
        <position position="87"/>
    </location>
    <ligand>
        <name>Zn(2+)</name>
        <dbReference type="ChEBI" id="CHEBI:29105"/>
        <note>catalytic</note>
    </ligand>
</feature>
<dbReference type="GO" id="GO:0008270">
    <property type="term" value="F:zinc ion binding"/>
    <property type="evidence" value="ECO:0007669"/>
    <property type="project" value="UniProtKB-UniRule"/>
</dbReference>
<comment type="caution">
    <text evidence="10">The sequence shown here is derived from an EMBL/GenBank/DDBJ whole genome shotgun (WGS) entry which is preliminary data.</text>
</comment>
<name>A0A1F4TQF4_UNCSA</name>
<feature type="binding site" evidence="9">
    <location>
        <position position="97"/>
    </location>
    <ligand>
        <name>Zn(2+)</name>
        <dbReference type="ChEBI" id="CHEBI:29105"/>
        <note>catalytic</note>
    </ligand>
</feature>
<feature type="binding site" evidence="9">
    <location>
        <position position="91"/>
    </location>
    <ligand>
        <name>Zn(2+)</name>
        <dbReference type="ChEBI" id="CHEBI:29105"/>
        <note>catalytic</note>
    </ligand>
</feature>
<dbReference type="InterPro" id="IPR023091">
    <property type="entry name" value="MetalPrtase_cat_dom_sf_prd"/>
</dbReference>
<comment type="function">
    <text evidence="9">Single strand-specific metallo-endoribonuclease involved in late-stage 70S ribosome quality control and in maturation of the 3' terminus of the 16S rRNA.</text>
</comment>
<keyword evidence="9" id="KW-0963">Cytoplasm</keyword>
<evidence type="ECO:0000256" key="7">
    <source>
        <dbReference type="ARBA" id="ARBA00022801"/>
    </source>
</evidence>
<keyword evidence="5 9" id="KW-0479">Metal-binding</keyword>
<evidence type="ECO:0000256" key="4">
    <source>
        <dbReference type="ARBA" id="ARBA00022722"/>
    </source>
</evidence>
<keyword evidence="4 9" id="KW-0540">Nuclease</keyword>
<dbReference type="EC" id="3.1.-.-" evidence="9"/>
<sequence>MFQTLIRKILRKEKVRGIINLVIVDDRQIRKLNKKYRKKDQATDVLSFEMGEDGVIGDIAIAEPTTRKNAQQYGVTYRQELKRLVIHGVLHLLGYDHGRKMRDAEKIYQEF</sequence>
<dbReference type="InterPro" id="IPR020549">
    <property type="entry name" value="YbeY_CS"/>
</dbReference>
<dbReference type="GO" id="GO:0004521">
    <property type="term" value="F:RNA endonuclease activity"/>
    <property type="evidence" value="ECO:0007669"/>
    <property type="project" value="UniProtKB-UniRule"/>
</dbReference>
<evidence type="ECO:0000256" key="6">
    <source>
        <dbReference type="ARBA" id="ARBA00022759"/>
    </source>
</evidence>
<evidence type="ECO:0000256" key="9">
    <source>
        <dbReference type="HAMAP-Rule" id="MF_00009"/>
    </source>
</evidence>